<feature type="coiled-coil region" evidence="2">
    <location>
        <begin position="88"/>
        <end position="115"/>
    </location>
</feature>
<dbReference type="PANTHER" id="PTHR30469:SF15">
    <property type="entry name" value="HLYD FAMILY OF SECRETION PROTEINS"/>
    <property type="match status" value="1"/>
</dbReference>
<evidence type="ECO:0000256" key="2">
    <source>
        <dbReference type="SAM" id="Coils"/>
    </source>
</evidence>
<comment type="similarity">
    <text evidence="1">Belongs to the membrane fusion protein (MFP) (TC 8.A.1) family.</text>
</comment>
<dbReference type="InterPro" id="IPR058792">
    <property type="entry name" value="Beta-barrel_RND_2"/>
</dbReference>
<dbReference type="Gene3D" id="2.40.420.20">
    <property type="match status" value="1"/>
</dbReference>
<dbReference type="AlphaFoldDB" id="W0DH31"/>
<keyword evidence="4" id="KW-0732">Signal</keyword>
<dbReference type="PANTHER" id="PTHR30469">
    <property type="entry name" value="MULTIDRUG RESISTANCE PROTEIN MDTA"/>
    <property type="match status" value="1"/>
</dbReference>
<keyword evidence="2" id="KW-0175">Coiled coil</keyword>
<name>W0DH31_9GAMM</name>
<dbReference type="SUPFAM" id="SSF111369">
    <property type="entry name" value="HlyD-like secretion proteins"/>
    <property type="match status" value="2"/>
</dbReference>
<dbReference type="STRING" id="713585.THITH_04855"/>
<gene>
    <name evidence="6" type="ORF">THITH_04855</name>
</gene>
<reference evidence="6 7" key="1">
    <citation type="submission" date="2013-12" db="EMBL/GenBank/DDBJ databases">
        <authorList>
            <consortium name="DOE Joint Genome Institute"/>
            <person name="Muyzer G."/>
            <person name="Huntemann M."/>
            <person name="Han J."/>
            <person name="Chen A."/>
            <person name="Kyrpides N."/>
            <person name="Mavromatis K."/>
            <person name="Markowitz V."/>
            <person name="Palaniappan K."/>
            <person name="Ivanova N."/>
            <person name="Schaumberg A."/>
            <person name="Pati A."/>
            <person name="Liolios K."/>
            <person name="Nordberg H.P."/>
            <person name="Cantor M.N."/>
            <person name="Hua S.X."/>
            <person name="Woyke T."/>
        </authorList>
    </citation>
    <scope>NUCLEOTIDE SEQUENCE [LARGE SCALE GENOMIC DNA]</scope>
    <source>
        <strain evidence="6 7">ARh 1</strain>
    </source>
</reference>
<feature type="signal peptide" evidence="4">
    <location>
        <begin position="1"/>
        <end position="28"/>
    </location>
</feature>
<dbReference type="EMBL" id="CP007029">
    <property type="protein sequence ID" value="AHE97701.1"/>
    <property type="molecule type" value="Genomic_DNA"/>
</dbReference>
<feature type="domain" description="CusB-like beta-barrel" evidence="5">
    <location>
        <begin position="234"/>
        <end position="303"/>
    </location>
</feature>
<dbReference type="Gene3D" id="1.10.287.470">
    <property type="entry name" value="Helix hairpin bin"/>
    <property type="match status" value="1"/>
</dbReference>
<feature type="chain" id="PRO_5004786838" evidence="4">
    <location>
        <begin position="29"/>
        <end position="393"/>
    </location>
</feature>
<evidence type="ECO:0000256" key="4">
    <source>
        <dbReference type="SAM" id="SignalP"/>
    </source>
</evidence>
<keyword evidence="7" id="KW-1185">Reference proteome</keyword>
<evidence type="ECO:0000313" key="6">
    <source>
        <dbReference type="EMBL" id="AHE97701.1"/>
    </source>
</evidence>
<dbReference type="HOGENOM" id="CLU_018816_1_4_6"/>
<accession>W0DH31</accession>
<dbReference type="Pfam" id="PF25954">
    <property type="entry name" value="Beta-barrel_RND_2"/>
    <property type="match status" value="1"/>
</dbReference>
<evidence type="ECO:0000256" key="1">
    <source>
        <dbReference type="ARBA" id="ARBA00009477"/>
    </source>
</evidence>
<sequence>MKTNMTPSRVFLAALAAAAFALAGVVQAQYGRVITAEAAAAGEQTISGTVVPFREVTLTAQIGGRVTLVAGAEGDFFDRDEVLVAISDERLTAQRRQALAELRSAEAAMREAQMQYGREVASPRARDIGQMPGMGIPSMFDQLVTRPMGSMAGMGDPTVERQADLYSRYIGIDQAASRWQQARSRLEEIDSAIRDTRSVAPFSGLIMHKHVEEGDTVQPGHPLVTFGHVEFLRVEADIPARLVGRLRVGDMVRVTLDVGKTEVDARVAQIFPIADPQRHTVTVKFDLPRGVPGGPGMYADVHIPGTEATPGVVRIPLSAIVPGGALPRVAVVEPDGTTRVRMVRLGSVQGDMVTVLSGLEPGDRLLDSPDATIRSGERVEPGTGPRPSGPRFR</sequence>
<dbReference type="NCBIfam" id="TIGR01730">
    <property type="entry name" value="RND_mfp"/>
    <property type="match status" value="1"/>
</dbReference>
<evidence type="ECO:0000256" key="3">
    <source>
        <dbReference type="SAM" id="MobiDB-lite"/>
    </source>
</evidence>
<protein>
    <submittedName>
        <fullName evidence="6">RND transporter</fullName>
    </submittedName>
</protein>
<organism evidence="6 7">
    <name type="scientific">Thioalkalivibrio paradoxus ARh 1</name>
    <dbReference type="NCBI Taxonomy" id="713585"/>
    <lineage>
        <taxon>Bacteria</taxon>
        <taxon>Pseudomonadati</taxon>
        <taxon>Pseudomonadota</taxon>
        <taxon>Gammaproteobacteria</taxon>
        <taxon>Chromatiales</taxon>
        <taxon>Ectothiorhodospiraceae</taxon>
        <taxon>Thioalkalivibrio</taxon>
    </lineage>
</organism>
<dbReference type="Proteomes" id="UP000005289">
    <property type="component" value="Chromosome"/>
</dbReference>
<feature type="region of interest" description="Disordered" evidence="3">
    <location>
        <begin position="359"/>
        <end position="393"/>
    </location>
</feature>
<dbReference type="InterPro" id="IPR006143">
    <property type="entry name" value="RND_pump_MFP"/>
</dbReference>
<evidence type="ECO:0000259" key="5">
    <source>
        <dbReference type="Pfam" id="PF25954"/>
    </source>
</evidence>
<dbReference type="GO" id="GO:0015562">
    <property type="term" value="F:efflux transmembrane transporter activity"/>
    <property type="evidence" value="ECO:0007669"/>
    <property type="project" value="TreeGrafter"/>
</dbReference>
<proteinExistence type="inferred from homology"/>
<dbReference type="Gene3D" id="2.40.50.100">
    <property type="match status" value="1"/>
</dbReference>
<dbReference type="KEGG" id="tti:THITH_04855"/>
<dbReference type="Gene3D" id="2.40.30.170">
    <property type="match status" value="1"/>
</dbReference>
<evidence type="ECO:0000313" key="7">
    <source>
        <dbReference type="Proteomes" id="UP000005289"/>
    </source>
</evidence>
<dbReference type="GO" id="GO:1990281">
    <property type="term" value="C:efflux pump complex"/>
    <property type="evidence" value="ECO:0007669"/>
    <property type="project" value="TreeGrafter"/>
</dbReference>